<sequence>MKIRFVHVGLVIAATLMIAIWLSAKMREAHVAKVLAEPVPVNATAAGTPGAANQRSHQAFQTMARKFLRDAPNMSPEIRLERARALAREVEARERAGELTGEEAVLIRIGLIQAAVVDDTERVRQAQAVVDHYREQSAQRQAATAARQRQDARQREYKAREAEIVAEVLAMSSYPGGLSRDDYLRLRLSEAHRAIYGTTRPPAVP</sequence>
<accession>A0ABW2YE68</accession>
<keyword evidence="1" id="KW-1133">Transmembrane helix</keyword>
<evidence type="ECO:0000313" key="2">
    <source>
        <dbReference type="EMBL" id="MFD0726286.1"/>
    </source>
</evidence>
<comment type="caution">
    <text evidence="2">The sequence shown here is derived from an EMBL/GenBank/DDBJ whole genome shotgun (WGS) entry which is preliminary data.</text>
</comment>
<name>A0ABW2YE68_9GAMM</name>
<dbReference type="RefSeq" id="WP_386823895.1">
    <property type="nucleotide sequence ID" value="NZ_JBHTIF010000001.1"/>
</dbReference>
<feature type="transmembrane region" description="Helical" evidence="1">
    <location>
        <begin position="6"/>
        <end position="24"/>
    </location>
</feature>
<protein>
    <submittedName>
        <fullName evidence="2">Uncharacterized protein</fullName>
    </submittedName>
</protein>
<reference evidence="3" key="1">
    <citation type="journal article" date="2019" name="Int. J. Syst. Evol. Microbiol.">
        <title>The Global Catalogue of Microorganisms (GCM) 10K type strain sequencing project: providing services to taxonomists for standard genome sequencing and annotation.</title>
        <authorList>
            <consortium name="The Broad Institute Genomics Platform"/>
            <consortium name="The Broad Institute Genome Sequencing Center for Infectious Disease"/>
            <person name="Wu L."/>
            <person name="Ma J."/>
        </authorList>
    </citation>
    <scope>NUCLEOTIDE SEQUENCE [LARGE SCALE GENOMIC DNA]</scope>
    <source>
        <strain evidence="3">CCUG 55585</strain>
    </source>
</reference>
<proteinExistence type="predicted"/>
<evidence type="ECO:0000256" key="1">
    <source>
        <dbReference type="SAM" id="Phobius"/>
    </source>
</evidence>
<keyword evidence="1" id="KW-0472">Membrane</keyword>
<evidence type="ECO:0000313" key="3">
    <source>
        <dbReference type="Proteomes" id="UP001597110"/>
    </source>
</evidence>
<organism evidence="2 3">
    <name type="scientific">Lysobacter brunescens</name>
    <dbReference type="NCBI Taxonomy" id="262323"/>
    <lineage>
        <taxon>Bacteria</taxon>
        <taxon>Pseudomonadati</taxon>
        <taxon>Pseudomonadota</taxon>
        <taxon>Gammaproteobacteria</taxon>
        <taxon>Lysobacterales</taxon>
        <taxon>Lysobacteraceae</taxon>
        <taxon>Lysobacter</taxon>
    </lineage>
</organism>
<dbReference type="Proteomes" id="UP001597110">
    <property type="component" value="Unassembled WGS sequence"/>
</dbReference>
<dbReference type="EMBL" id="JBHTIF010000001">
    <property type="protein sequence ID" value="MFD0726286.1"/>
    <property type="molecule type" value="Genomic_DNA"/>
</dbReference>
<keyword evidence="1" id="KW-0812">Transmembrane</keyword>
<keyword evidence="3" id="KW-1185">Reference proteome</keyword>
<gene>
    <name evidence="2" type="ORF">ACFQ0E_11845</name>
</gene>